<evidence type="ECO:0000313" key="2">
    <source>
        <dbReference type="Proteomes" id="UP000717696"/>
    </source>
</evidence>
<evidence type="ECO:0000313" key="1">
    <source>
        <dbReference type="EMBL" id="KAH7155521.1"/>
    </source>
</evidence>
<comment type="caution">
    <text evidence="1">The sequence shown here is derived from an EMBL/GenBank/DDBJ whole genome shotgun (WGS) entry which is preliminary data.</text>
</comment>
<keyword evidence="2" id="KW-1185">Reference proteome</keyword>
<reference evidence="1" key="1">
    <citation type="journal article" date="2021" name="Nat. Commun.">
        <title>Genetic determinants of endophytism in the Arabidopsis root mycobiome.</title>
        <authorList>
            <person name="Mesny F."/>
            <person name="Miyauchi S."/>
            <person name="Thiergart T."/>
            <person name="Pickel B."/>
            <person name="Atanasova L."/>
            <person name="Karlsson M."/>
            <person name="Huettel B."/>
            <person name="Barry K.W."/>
            <person name="Haridas S."/>
            <person name="Chen C."/>
            <person name="Bauer D."/>
            <person name="Andreopoulos W."/>
            <person name="Pangilinan J."/>
            <person name="LaButti K."/>
            <person name="Riley R."/>
            <person name="Lipzen A."/>
            <person name="Clum A."/>
            <person name="Drula E."/>
            <person name="Henrissat B."/>
            <person name="Kohler A."/>
            <person name="Grigoriev I.V."/>
            <person name="Martin F.M."/>
            <person name="Hacquard S."/>
        </authorList>
    </citation>
    <scope>NUCLEOTIDE SEQUENCE</scope>
    <source>
        <strain evidence="1">MPI-CAGE-AT-0021</strain>
    </source>
</reference>
<dbReference type="AlphaFoldDB" id="A0A9P9J9B6"/>
<organism evidence="1 2">
    <name type="scientific">Dactylonectria estremocensis</name>
    <dbReference type="NCBI Taxonomy" id="1079267"/>
    <lineage>
        <taxon>Eukaryota</taxon>
        <taxon>Fungi</taxon>
        <taxon>Dikarya</taxon>
        <taxon>Ascomycota</taxon>
        <taxon>Pezizomycotina</taxon>
        <taxon>Sordariomycetes</taxon>
        <taxon>Hypocreomycetidae</taxon>
        <taxon>Hypocreales</taxon>
        <taxon>Nectriaceae</taxon>
        <taxon>Dactylonectria</taxon>
    </lineage>
</organism>
<accession>A0A9P9J9B6</accession>
<name>A0A9P9J9B6_9HYPO</name>
<dbReference type="EMBL" id="JAGMUU010000004">
    <property type="protein sequence ID" value="KAH7155521.1"/>
    <property type="molecule type" value="Genomic_DNA"/>
</dbReference>
<sequence length="104" mass="11995">MRFVGLRARIRLNSLVVLSWEGVRLSTVRDLDSLHPTINCEQGHCIWSMSFGLCCTRLGWQSEEWPGWSIGRAFVVLTAVRRLVVLSIQQRPVDQSTNVRRVRM</sequence>
<dbReference type="Proteomes" id="UP000717696">
    <property type="component" value="Unassembled WGS sequence"/>
</dbReference>
<protein>
    <submittedName>
        <fullName evidence="1">Uncharacterized protein</fullName>
    </submittedName>
</protein>
<gene>
    <name evidence="1" type="ORF">B0J13DRAFT_545757</name>
</gene>
<proteinExistence type="predicted"/>